<evidence type="ECO:0000256" key="4">
    <source>
        <dbReference type="ARBA" id="ARBA00023163"/>
    </source>
</evidence>
<evidence type="ECO:0000256" key="2">
    <source>
        <dbReference type="ARBA" id="ARBA00023015"/>
    </source>
</evidence>
<dbReference type="AlphaFoldDB" id="A0A4R2GS00"/>
<dbReference type="Gene3D" id="1.10.357.10">
    <property type="entry name" value="Tetracycline Repressor, domain 2"/>
    <property type="match status" value="1"/>
</dbReference>
<gene>
    <name evidence="7" type="ORF">EV666_11087</name>
</gene>
<organism evidence="7 8">
    <name type="scientific">Camelimonas lactis</name>
    <dbReference type="NCBI Taxonomy" id="659006"/>
    <lineage>
        <taxon>Bacteria</taxon>
        <taxon>Pseudomonadati</taxon>
        <taxon>Pseudomonadota</taxon>
        <taxon>Alphaproteobacteria</taxon>
        <taxon>Hyphomicrobiales</taxon>
        <taxon>Chelatococcaceae</taxon>
        <taxon>Camelimonas</taxon>
    </lineage>
</organism>
<evidence type="ECO:0000259" key="6">
    <source>
        <dbReference type="PROSITE" id="PS50977"/>
    </source>
</evidence>
<dbReference type="PROSITE" id="PS01081">
    <property type="entry name" value="HTH_TETR_1"/>
    <property type="match status" value="1"/>
</dbReference>
<evidence type="ECO:0000256" key="5">
    <source>
        <dbReference type="PROSITE-ProRule" id="PRU00335"/>
    </source>
</evidence>
<reference evidence="7 8" key="1">
    <citation type="submission" date="2019-03" db="EMBL/GenBank/DDBJ databases">
        <title>Genomic Encyclopedia of Type Strains, Phase IV (KMG-IV): sequencing the most valuable type-strain genomes for metagenomic binning, comparative biology and taxonomic classification.</title>
        <authorList>
            <person name="Goeker M."/>
        </authorList>
    </citation>
    <scope>NUCLEOTIDE SEQUENCE [LARGE SCALE GENOMIC DNA]</scope>
    <source>
        <strain evidence="7 8">DSM 22958</strain>
    </source>
</reference>
<dbReference type="InterPro" id="IPR036271">
    <property type="entry name" value="Tet_transcr_reg_TetR-rel_C_sf"/>
</dbReference>
<dbReference type="InterPro" id="IPR001647">
    <property type="entry name" value="HTH_TetR"/>
</dbReference>
<dbReference type="GO" id="GO:0003700">
    <property type="term" value="F:DNA-binding transcription factor activity"/>
    <property type="evidence" value="ECO:0007669"/>
    <property type="project" value="TreeGrafter"/>
</dbReference>
<dbReference type="Gene3D" id="1.10.10.60">
    <property type="entry name" value="Homeodomain-like"/>
    <property type="match status" value="1"/>
</dbReference>
<dbReference type="SUPFAM" id="SSF48498">
    <property type="entry name" value="Tetracyclin repressor-like, C-terminal domain"/>
    <property type="match status" value="1"/>
</dbReference>
<keyword evidence="1" id="KW-0678">Repressor</keyword>
<dbReference type="PANTHER" id="PTHR30055">
    <property type="entry name" value="HTH-TYPE TRANSCRIPTIONAL REGULATOR RUTR"/>
    <property type="match status" value="1"/>
</dbReference>
<dbReference type="SUPFAM" id="SSF46689">
    <property type="entry name" value="Homeodomain-like"/>
    <property type="match status" value="1"/>
</dbReference>
<evidence type="ECO:0000313" key="7">
    <source>
        <dbReference type="EMBL" id="TCO12049.1"/>
    </source>
</evidence>
<dbReference type="Proteomes" id="UP000294881">
    <property type="component" value="Unassembled WGS sequence"/>
</dbReference>
<keyword evidence="2" id="KW-0805">Transcription regulation</keyword>
<keyword evidence="3 5" id="KW-0238">DNA-binding</keyword>
<dbReference type="GO" id="GO:0000976">
    <property type="term" value="F:transcription cis-regulatory region binding"/>
    <property type="evidence" value="ECO:0007669"/>
    <property type="project" value="TreeGrafter"/>
</dbReference>
<feature type="domain" description="HTH tetR-type" evidence="6">
    <location>
        <begin position="27"/>
        <end position="87"/>
    </location>
</feature>
<comment type="caution">
    <text evidence="7">The sequence shown here is derived from an EMBL/GenBank/DDBJ whole genome shotgun (WGS) entry which is preliminary data.</text>
</comment>
<name>A0A4R2GS00_9HYPH</name>
<keyword evidence="8" id="KW-1185">Reference proteome</keyword>
<dbReference type="Pfam" id="PF17932">
    <property type="entry name" value="TetR_C_24"/>
    <property type="match status" value="1"/>
</dbReference>
<dbReference type="PRINTS" id="PR00455">
    <property type="entry name" value="HTHTETR"/>
</dbReference>
<protein>
    <submittedName>
        <fullName evidence="7">TetR family transcriptional regulator</fullName>
    </submittedName>
</protein>
<proteinExistence type="predicted"/>
<keyword evidence="4" id="KW-0804">Transcription</keyword>
<dbReference type="PANTHER" id="PTHR30055:SF175">
    <property type="entry name" value="HTH-TYPE TRANSCRIPTIONAL REPRESSOR KSTR2"/>
    <property type="match status" value="1"/>
</dbReference>
<dbReference type="InterPro" id="IPR041490">
    <property type="entry name" value="KstR2_TetR_C"/>
</dbReference>
<dbReference type="RefSeq" id="WP_132008123.1">
    <property type="nucleotide sequence ID" value="NZ_JBHUNN010000002.1"/>
</dbReference>
<dbReference type="Pfam" id="PF00440">
    <property type="entry name" value="TetR_N"/>
    <property type="match status" value="1"/>
</dbReference>
<evidence type="ECO:0000313" key="8">
    <source>
        <dbReference type="Proteomes" id="UP000294881"/>
    </source>
</evidence>
<dbReference type="InterPro" id="IPR023772">
    <property type="entry name" value="DNA-bd_HTH_TetR-type_CS"/>
</dbReference>
<dbReference type="InterPro" id="IPR050109">
    <property type="entry name" value="HTH-type_TetR-like_transc_reg"/>
</dbReference>
<dbReference type="PROSITE" id="PS50977">
    <property type="entry name" value="HTH_TETR_2"/>
    <property type="match status" value="1"/>
</dbReference>
<evidence type="ECO:0000256" key="1">
    <source>
        <dbReference type="ARBA" id="ARBA00022491"/>
    </source>
</evidence>
<evidence type="ECO:0000256" key="3">
    <source>
        <dbReference type="ARBA" id="ARBA00023125"/>
    </source>
</evidence>
<feature type="DNA-binding region" description="H-T-H motif" evidence="5">
    <location>
        <begin position="50"/>
        <end position="69"/>
    </location>
</feature>
<dbReference type="EMBL" id="SLWL01000010">
    <property type="protein sequence ID" value="TCO12049.1"/>
    <property type="molecule type" value="Genomic_DNA"/>
</dbReference>
<dbReference type="InterPro" id="IPR009057">
    <property type="entry name" value="Homeodomain-like_sf"/>
</dbReference>
<dbReference type="OrthoDB" id="9779746at2"/>
<sequence>MTRSKSRKVPDITSPWEPFEDRRRARDIKREAVLRVAVHLFLEQGYDRTSLNEVAERLNITKPALYNYFANKEEILVECYSLGQELSEGALTRMREQDGDGLFRLRGLIRGHALTMAQDFGQCLVRIDDRVLSPEARREVRAGKRLIDAGFRAFISEGIADGSIRPCDVKLTAFAIAGALNWIGHWIQPDGDRSPEQIADEMALRLTEGIANTA</sequence>
<accession>A0A4R2GS00</accession>